<protein>
    <recommendedName>
        <fullName evidence="3">Integrase</fullName>
    </recommendedName>
</protein>
<evidence type="ECO:0008006" key="3">
    <source>
        <dbReference type="Google" id="ProtNLM"/>
    </source>
</evidence>
<comment type="caution">
    <text evidence="1">The sequence shown here is derived from an EMBL/GenBank/DDBJ whole genome shotgun (WGS) entry which is preliminary data.</text>
</comment>
<evidence type="ECO:0000313" key="1">
    <source>
        <dbReference type="EMBL" id="EDR33930.1"/>
    </source>
</evidence>
<dbReference type="Proteomes" id="UP000004430">
    <property type="component" value="Unassembled WGS sequence"/>
</dbReference>
<accession>A0AAV3BHH1</accession>
<name>A0AAV3BHH1_YERPE</name>
<dbReference type="EMBL" id="AAOS02000004">
    <property type="protein sequence ID" value="EDR33930.1"/>
    <property type="molecule type" value="Genomic_DNA"/>
</dbReference>
<sequence length="42" mass="4747">MRQHITRDLGLKKGLSGNSTIYLYTHIAKPLVLQQVSKRAPL</sequence>
<proteinExistence type="predicted"/>
<gene>
    <name evidence="1" type="ORF">YPIP275_4117</name>
</gene>
<reference evidence="1 2" key="2">
    <citation type="submission" date="2010-03" db="EMBL/GenBank/DDBJ databases">
        <authorList>
            <person name="Payne S.H."/>
            <person name="Sutton G.G."/>
        </authorList>
    </citation>
    <scope>NUCLEOTIDE SEQUENCE [LARGE SCALE GENOMIC DNA]</scope>
    <source>
        <strain evidence="1 2">IP275</strain>
    </source>
</reference>
<evidence type="ECO:0000313" key="2">
    <source>
        <dbReference type="Proteomes" id="UP000004430"/>
    </source>
</evidence>
<dbReference type="AlphaFoldDB" id="A0AAV3BHH1"/>
<reference evidence="1 2" key="1">
    <citation type="submission" date="2008-01" db="EMBL/GenBank/DDBJ databases">
        <title>Yersinia pestis Strain IP275 project at JCVI/TIGR.</title>
        <authorList>
            <person name="Ravel J."/>
            <person name="Eppinger M."/>
            <person name="Fricke W.F."/>
            <person name="Rosovitz M."/>
            <person name="Lindler L.E."/>
            <person name="Bearden S."/>
            <person name="Shriefer M."/>
        </authorList>
    </citation>
    <scope>NUCLEOTIDE SEQUENCE [LARGE SCALE GENOMIC DNA]</scope>
    <source>
        <strain evidence="1 2">IP275</strain>
    </source>
</reference>
<organism evidence="1 2">
    <name type="scientific">Yersinia pestis biovar Orientalis str. IP275</name>
    <dbReference type="NCBI Taxonomy" id="373665"/>
    <lineage>
        <taxon>Bacteria</taxon>
        <taxon>Pseudomonadati</taxon>
        <taxon>Pseudomonadota</taxon>
        <taxon>Gammaproteobacteria</taxon>
        <taxon>Enterobacterales</taxon>
        <taxon>Yersiniaceae</taxon>
        <taxon>Yersinia</taxon>
    </lineage>
</organism>